<keyword evidence="2" id="KW-0223">Dioxygenase</keyword>
<dbReference type="GO" id="GO:0051213">
    <property type="term" value="F:dioxygenase activity"/>
    <property type="evidence" value="ECO:0007669"/>
    <property type="project" value="UniProtKB-KW"/>
</dbReference>
<comment type="caution">
    <text evidence="2">The sequence shown here is derived from an EMBL/GenBank/DDBJ whole genome shotgun (WGS) entry which is preliminary data.</text>
</comment>
<dbReference type="PANTHER" id="PTHR36113:SF3">
    <property type="entry name" value="SLL5075 PROTEIN"/>
    <property type="match status" value="1"/>
</dbReference>
<evidence type="ECO:0000313" key="3">
    <source>
        <dbReference type="Proteomes" id="UP000238375"/>
    </source>
</evidence>
<dbReference type="PANTHER" id="PTHR36113">
    <property type="entry name" value="LYASE, PUTATIVE-RELATED-RELATED"/>
    <property type="match status" value="1"/>
</dbReference>
<dbReference type="Pfam" id="PF00903">
    <property type="entry name" value="Glyoxalase"/>
    <property type="match status" value="1"/>
</dbReference>
<reference evidence="2 3" key="1">
    <citation type="submission" date="2018-03" db="EMBL/GenBank/DDBJ databases">
        <title>Genomic Encyclopedia of Archaeal and Bacterial Type Strains, Phase II (KMG-II): from individual species to whole genera.</title>
        <authorList>
            <person name="Goeker M."/>
        </authorList>
    </citation>
    <scope>NUCLEOTIDE SEQUENCE [LARGE SCALE GENOMIC DNA]</scope>
    <source>
        <strain evidence="2 3">DSM 28354</strain>
    </source>
</reference>
<dbReference type="InterPro" id="IPR051332">
    <property type="entry name" value="Fosfomycin_Res_Enzymes"/>
</dbReference>
<evidence type="ECO:0000259" key="1">
    <source>
        <dbReference type="PROSITE" id="PS51819"/>
    </source>
</evidence>
<dbReference type="Gene3D" id="3.10.180.10">
    <property type="entry name" value="2,3-Dihydroxybiphenyl 1,2-Dioxygenase, domain 1"/>
    <property type="match status" value="1"/>
</dbReference>
<accession>A0A2T0T0Q2</accession>
<dbReference type="CDD" id="cd06587">
    <property type="entry name" value="VOC"/>
    <property type="match status" value="1"/>
</dbReference>
<keyword evidence="2" id="KW-0456">Lyase</keyword>
<organism evidence="2 3">
    <name type="scientific">Spirosoma oryzae</name>
    <dbReference type="NCBI Taxonomy" id="1469603"/>
    <lineage>
        <taxon>Bacteria</taxon>
        <taxon>Pseudomonadati</taxon>
        <taxon>Bacteroidota</taxon>
        <taxon>Cytophagia</taxon>
        <taxon>Cytophagales</taxon>
        <taxon>Cytophagaceae</taxon>
        <taxon>Spirosoma</taxon>
    </lineage>
</organism>
<proteinExistence type="predicted"/>
<protein>
    <submittedName>
        <fullName evidence="2">Catechol 2,3-dioxygenase-like lactoylglutathione lyase family enzyme</fullName>
    </submittedName>
</protein>
<sequence>MQLNHINLVVTDVPAAIRLFEHHLGFTCIDNRRDVIAVLTGSNNFVVVLWSSALNKTDHVAYPENFHIGFYQDNKESVLALYEKLKSDQLTFDSEPRKMRNTFGFYFRFDSLLIEISVLPQSPLPD</sequence>
<feature type="domain" description="VOC" evidence="1">
    <location>
        <begin position="2"/>
        <end position="119"/>
    </location>
</feature>
<keyword evidence="2" id="KW-0560">Oxidoreductase</keyword>
<dbReference type="AlphaFoldDB" id="A0A2T0T0Q2"/>
<keyword evidence="3" id="KW-1185">Reference proteome</keyword>
<dbReference type="InterPro" id="IPR004360">
    <property type="entry name" value="Glyas_Fos-R_dOase_dom"/>
</dbReference>
<dbReference type="Proteomes" id="UP000238375">
    <property type="component" value="Unassembled WGS sequence"/>
</dbReference>
<dbReference type="PROSITE" id="PS51819">
    <property type="entry name" value="VOC"/>
    <property type="match status" value="1"/>
</dbReference>
<dbReference type="RefSeq" id="WP_170108683.1">
    <property type="nucleotide sequence ID" value="NZ_PVTE01000008.1"/>
</dbReference>
<gene>
    <name evidence="2" type="ORF">CLV58_108121</name>
</gene>
<dbReference type="InterPro" id="IPR029068">
    <property type="entry name" value="Glyas_Bleomycin-R_OHBP_Dase"/>
</dbReference>
<dbReference type="SUPFAM" id="SSF54593">
    <property type="entry name" value="Glyoxalase/Bleomycin resistance protein/Dihydroxybiphenyl dioxygenase"/>
    <property type="match status" value="1"/>
</dbReference>
<evidence type="ECO:0000313" key="2">
    <source>
        <dbReference type="EMBL" id="PRY39231.1"/>
    </source>
</evidence>
<dbReference type="InterPro" id="IPR037523">
    <property type="entry name" value="VOC_core"/>
</dbReference>
<dbReference type="EMBL" id="PVTE01000008">
    <property type="protein sequence ID" value="PRY39231.1"/>
    <property type="molecule type" value="Genomic_DNA"/>
</dbReference>
<dbReference type="GO" id="GO:0016829">
    <property type="term" value="F:lyase activity"/>
    <property type="evidence" value="ECO:0007669"/>
    <property type="project" value="UniProtKB-KW"/>
</dbReference>
<name>A0A2T0T0Q2_9BACT</name>